<keyword evidence="2" id="KW-1185">Reference proteome</keyword>
<comment type="caution">
    <text evidence="1">The sequence shown here is derived from an EMBL/GenBank/DDBJ whole genome shotgun (WGS) entry which is preliminary data.</text>
</comment>
<dbReference type="Proteomes" id="UP000073492">
    <property type="component" value="Unassembled WGS sequence"/>
</dbReference>
<organism evidence="1 2">
    <name type="scientific">Pseudocercospora musae</name>
    <dbReference type="NCBI Taxonomy" id="113226"/>
    <lineage>
        <taxon>Eukaryota</taxon>
        <taxon>Fungi</taxon>
        <taxon>Dikarya</taxon>
        <taxon>Ascomycota</taxon>
        <taxon>Pezizomycotina</taxon>
        <taxon>Dothideomycetes</taxon>
        <taxon>Dothideomycetidae</taxon>
        <taxon>Mycosphaerellales</taxon>
        <taxon>Mycosphaerellaceae</taxon>
        <taxon>Pseudocercospora</taxon>
    </lineage>
</organism>
<reference evidence="1 2" key="1">
    <citation type="submission" date="2015-07" db="EMBL/GenBank/DDBJ databases">
        <title>Comparative genomics of the Sigatoka disease complex on banana suggests a link between parallel evolutionary changes in Pseudocercospora fijiensis and Pseudocercospora eumusae and increased virulence on the banana host.</title>
        <authorList>
            <person name="Chang T.-C."/>
            <person name="Salvucci A."/>
            <person name="Crous P.W."/>
            <person name="Stergiopoulos I."/>
        </authorList>
    </citation>
    <scope>NUCLEOTIDE SEQUENCE [LARGE SCALE GENOMIC DNA]</scope>
    <source>
        <strain evidence="1 2">CBS 116634</strain>
    </source>
</reference>
<name>A0A139I269_9PEZI</name>
<sequence length="322" mass="35734">MEYSNVNVGEKFLPDEAVEAIEKKIAKWEEFLVDSVLTTAESADGSCKFCGSILVYGKTKERYVAFALGRGNPYVDDTRILSTDICEHKFHAGCFINACREGKGRNTCPYPDCQAEFYTNINKVTSAVEIRRDLATMKLLASDTTLGQLVAVHRCDPEKIQMGSFSYCLLLAAYGIRSYKYSGFRARANDHFVVQTILNIMRHLHGDPAFAFEGPATVPAVQQPELTVARVLHNGEGNKEIRLAESLFGGGFARLWKTLVSAIGDKGHDGRDLVHPNGRIAALQFGAQVLALASKHYMLKMGQLEVLQKSKPGMWDWTDDLM</sequence>
<dbReference type="AlphaFoldDB" id="A0A139I269"/>
<evidence type="ECO:0000313" key="1">
    <source>
        <dbReference type="EMBL" id="KXT08692.1"/>
    </source>
</evidence>
<accession>A0A139I269</accession>
<proteinExistence type="predicted"/>
<evidence type="ECO:0000313" key="2">
    <source>
        <dbReference type="Proteomes" id="UP000073492"/>
    </source>
</evidence>
<protein>
    <submittedName>
        <fullName evidence="1">Uncharacterized protein</fullName>
    </submittedName>
</protein>
<dbReference type="SUPFAM" id="SSF57850">
    <property type="entry name" value="RING/U-box"/>
    <property type="match status" value="1"/>
</dbReference>
<dbReference type="EMBL" id="LFZO01000414">
    <property type="protein sequence ID" value="KXT08692.1"/>
    <property type="molecule type" value="Genomic_DNA"/>
</dbReference>
<gene>
    <name evidence="1" type="ORF">AC579_8473</name>
</gene>